<protein>
    <submittedName>
        <fullName evidence="3">Uncharacterized protein</fullName>
    </submittedName>
</protein>
<dbReference type="Proteomes" id="UP001168478">
    <property type="component" value="Unassembled WGS sequence"/>
</dbReference>
<dbReference type="Proteomes" id="UP001167831">
    <property type="component" value="Unassembled WGS sequence"/>
</dbReference>
<comment type="caution">
    <text evidence="3">The sequence shown here is derived from an EMBL/GenBank/DDBJ whole genome shotgun (WGS) entry which is preliminary data.</text>
</comment>
<dbReference type="AlphaFoldDB" id="A0AAW7JER9"/>
<dbReference type="EMBL" id="JAUEIF010000001">
    <property type="protein sequence ID" value="MDN0024354.1"/>
    <property type="molecule type" value="Genomic_DNA"/>
</dbReference>
<sequence>MKKKTIYMPPSTEVVDVETEGHLLANTWSTNNGTSSEGYIINGLPSEEDDQWVRPDFNNSEESESKGYNVWD</sequence>
<evidence type="ECO:0000256" key="1">
    <source>
        <dbReference type="SAM" id="MobiDB-lite"/>
    </source>
</evidence>
<dbReference type="RefSeq" id="WP_068856613.1">
    <property type="nucleotide sequence ID" value="NZ_CALUKV010000024.1"/>
</dbReference>
<evidence type="ECO:0000313" key="3">
    <source>
        <dbReference type="EMBL" id="MDN0024354.1"/>
    </source>
</evidence>
<dbReference type="EMBL" id="JAUEIE010000001">
    <property type="protein sequence ID" value="MDN0021857.1"/>
    <property type="molecule type" value="Genomic_DNA"/>
</dbReference>
<gene>
    <name evidence="2" type="ORF">QVN81_02285</name>
    <name evidence="3" type="ORF">QVN84_02280</name>
</gene>
<evidence type="ECO:0000313" key="2">
    <source>
        <dbReference type="EMBL" id="MDN0021857.1"/>
    </source>
</evidence>
<evidence type="ECO:0000313" key="4">
    <source>
        <dbReference type="Proteomes" id="UP001167831"/>
    </source>
</evidence>
<reference evidence="3" key="1">
    <citation type="submission" date="2023-06" db="EMBL/GenBank/DDBJ databases">
        <authorList>
            <person name="Zeman M."/>
            <person name="Kubasova T."/>
            <person name="Jahodarova E."/>
            <person name="Nykrynova M."/>
            <person name="Rychlik I."/>
        </authorList>
    </citation>
    <scope>NUCLEOTIDE SEQUENCE</scope>
    <source>
        <strain evidence="3">ET15</strain>
        <strain evidence="2">ET37</strain>
    </source>
</reference>
<evidence type="ECO:0000313" key="5">
    <source>
        <dbReference type="Proteomes" id="UP001168478"/>
    </source>
</evidence>
<feature type="region of interest" description="Disordered" evidence="1">
    <location>
        <begin position="47"/>
        <end position="72"/>
    </location>
</feature>
<reference evidence="3" key="2">
    <citation type="submission" date="2023-08" db="EMBL/GenBank/DDBJ databases">
        <title>Identification and characterization of horizontal gene transfer across gut microbiota members of farm animals based on homology search.</title>
        <authorList>
            <person name="Schwarzerova J."/>
            <person name="Nykrynova M."/>
            <person name="Jureckova K."/>
            <person name="Cejkova D."/>
            <person name="Rychlik I."/>
        </authorList>
    </citation>
    <scope>NUCLEOTIDE SEQUENCE</scope>
    <source>
        <strain evidence="3">ET15</strain>
        <strain evidence="2">ET37</strain>
    </source>
</reference>
<organism evidence="3 5">
    <name type="scientific">Leyella lascolaii</name>
    <dbReference type="NCBI Taxonomy" id="1776379"/>
    <lineage>
        <taxon>Bacteria</taxon>
        <taxon>Pseudomonadati</taxon>
        <taxon>Bacteroidota</taxon>
        <taxon>Bacteroidia</taxon>
        <taxon>Bacteroidales</taxon>
        <taxon>Prevotellaceae</taxon>
        <taxon>Leyella</taxon>
    </lineage>
</organism>
<keyword evidence="4" id="KW-1185">Reference proteome</keyword>
<accession>A0AAW7JER9</accession>
<proteinExistence type="predicted"/>
<name>A0AAW7JER9_9BACT</name>